<gene>
    <name evidence="1" type="ORF">Bca52824_092728</name>
</gene>
<keyword evidence="2" id="KW-1185">Reference proteome</keyword>
<dbReference type="Proteomes" id="UP000886595">
    <property type="component" value="Unassembled WGS sequence"/>
</dbReference>
<dbReference type="Gene3D" id="1.10.510.10">
    <property type="entry name" value="Transferase(Phosphotransferase) domain 1"/>
    <property type="match status" value="1"/>
</dbReference>
<evidence type="ECO:0000313" key="1">
    <source>
        <dbReference type="EMBL" id="KAG2245417.1"/>
    </source>
</evidence>
<dbReference type="OrthoDB" id="2013020at2759"/>
<organism evidence="1 2">
    <name type="scientific">Brassica carinata</name>
    <name type="common">Ethiopian mustard</name>
    <name type="synonym">Abyssinian cabbage</name>
    <dbReference type="NCBI Taxonomy" id="52824"/>
    <lineage>
        <taxon>Eukaryota</taxon>
        <taxon>Viridiplantae</taxon>
        <taxon>Streptophyta</taxon>
        <taxon>Embryophyta</taxon>
        <taxon>Tracheophyta</taxon>
        <taxon>Spermatophyta</taxon>
        <taxon>Magnoliopsida</taxon>
        <taxon>eudicotyledons</taxon>
        <taxon>Gunneridae</taxon>
        <taxon>Pentapetalae</taxon>
        <taxon>rosids</taxon>
        <taxon>malvids</taxon>
        <taxon>Brassicales</taxon>
        <taxon>Brassicaceae</taxon>
        <taxon>Brassiceae</taxon>
        <taxon>Brassica</taxon>
    </lineage>
</organism>
<name>A0A8X7TKN3_BRACI</name>
<dbReference type="SUPFAM" id="SSF56112">
    <property type="entry name" value="Protein kinase-like (PK-like)"/>
    <property type="match status" value="1"/>
</dbReference>
<evidence type="ECO:0000313" key="2">
    <source>
        <dbReference type="Proteomes" id="UP000886595"/>
    </source>
</evidence>
<sequence length="83" mass="9588">MALIYEYMANGNFQEYLSSEKTENLSWEKRLHIAIDSAQGWFSLLLGYCKMKCIRLFSVTKVEKAPLEEIKEAVELPLTHADC</sequence>
<proteinExistence type="predicted"/>
<comment type="caution">
    <text evidence="1">The sequence shown here is derived from an EMBL/GenBank/DDBJ whole genome shotgun (WGS) entry which is preliminary data.</text>
</comment>
<protein>
    <submittedName>
        <fullName evidence="1">Uncharacterized protein</fullName>
    </submittedName>
</protein>
<dbReference type="InterPro" id="IPR011009">
    <property type="entry name" value="Kinase-like_dom_sf"/>
</dbReference>
<accession>A0A8X7TKN3</accession>
<dbReference type="EMBL" id="JAAMPC010000019">
    <property type="protein sequence ID" value="KAG2245417.1"/>
    <property type="molecule type" value="Genomic_DNA"/>
</dbReference>
<dbReference type="AlphaFoldDB" id="A0A8X7TKN3"/>
<reference evidence="1 2" key="1">
    <citation type="submission" date="2020-02" db="EMBL/GenBank/DDBJ databases">
        <authorList>
            <person name="Ma Q."/>
            <person name="Huang Y."/>
            <person name="Song X."/>
            <person name="Pei D."/>
        </authorList>
    </citation>
    <scope>NUCLEOTIDE SEQUENCE [LARGE SCALE GENOMIC DNA]</scope>
    <source>
        <strain evidence="1">Sxm20200214</strain>
        <tissue evidence="1">Leaf</tissue>
    </source>
</reference>